<name>W1V1U6_9FIRM</name>
<organism evidence="1 2">
    <name type="scientific">Veillonella dispar DORA_11</name>
    <dbReference type="NCBI Taxonomy" id="1403949"/>
    <lineage>
        <taxon>Bacteria</taxon>
        <taxon>Bacillati</taxon>
        <taxon>Bacillota</taxon>
        <taxon>Negativicutes</taxon>
        <taxon>Veillonellales</taxon>
        <taxon>Veillonellaceae</taxon>
        <taxon>Veillonella</taxon>
    </lineage>
</organism>
<feature type="non-terminal residue" evidence="1">
    <location>
        <position position="20"/>
    </location>
</feature>
<dbReference type="AlphaFoldDB" id="W1V1U6"/>
<reference evidence="1 2" key="1">
    <citation type="submission" date="2013-12" db="EMBL/GenBank/DDBJ databases">
        <title>A Varibaculum cambriense genome reconstructed from a premature infant gut community with otherwise low bacterial novelty that shifts toward anaerobic metabolism during the third week of life.</title>
        <authorList>
            <person name="Brown C.T."/>
            <person name="Sharon I."/>
            <person name="Thomas B.C."/>
            <person name="Castelle C.J."/>
            <person name="Morowitz M.J."/>
            <person name="Banfield J.F."/>
        </authorList>
    </citation>
    <scope>NUCLEOTIDE SEQUENCE [LARGE SCALE GENOMIC DNA]</scope>
    <source>
        <strain evidence="2">DORA_11</strain>
    </source>
</reference>
<gene>
    <name evidence="1" type="ORF">Q619_VDC00574G0001</name>
</gene>
<proteinExistence type="predicted"/>
<dbReference type="EMBL" id="AZMJ01000574">
    <property type="protein sequence ID" value="ETI97838.1"/>
    <property type="molecule type" value="Genomic_DNA"/>
</dbReference>
<sequence>MVKRLTRRIVAPLRVGSIPT</sequence>
<comment type="caution">
    <text evidence="1">The sequence shown here is derived from an EMBL/GenBank/DDBJ whole genome shotgun (WGS) entry which is preliminary data.</text>
</comment>
<evidence type="ECO:0000313" key="2">
    <source>
        <dbReference type="Proteomes" id="UP000018855"/>
    </source>
</evidence>
<evidence type="ECO:0000313" key="1">
    <source>
        <dbReference type="EMBL" id="ETI97838.1"/>
    </source>
</evidence>
<protein>
    <submittedName>
        <fullName evidence="1">Uncharacterized protein</fullName>
    </submittedName>
</protein>
<dbReference type="Proteomes" id="UP000018855">
    <property type="component" value="Unassembled WGS sequence"/>
</dbReference>
<accession>W1V1U6</accession>